<keyword evidence="3" id="KW-1185">Reference proteome</keyword>
<proteinExistence type="predicted"/>
<feature type="transmembrane region" description="Helical" evidence="1">
    <location>
        <begin position="85"/>
        <end position="105"/>
    </location>
</feature>
<evidence type="ECO:0000256" key="1">
    <source>
        <dbReference type="SAM" id="Phobius"/>
    </source>
</evidence>
<protein>
    <submittedName>
        <fullName evidence="2">Uncharacterized protein</fullName>
    </submittedName>
</protein>
<feature type="transmembrane region" description="Helical" evidence="1">
    <location>
        <begin position="148"/>
        <end position="168"/>
    </location>
</feature>
<keyword evidence="1" id="KW-1133">Transmembrane helix</keyword>
<reference evidence="3" key="1">
    <citation type="submission" date="2014-04" db="EMBL/GenBank/DDBJ databases">
        <title>Evolutionary Origins and Diversification of the Mycorrhizal Mutualists.</title>
        <authorList>
            <consortium name="DOE Joint Genome Institute"/>
            <consortium name="Mycorrhizal Genomics Consortium"/>
            <person name="Kohler A."/>
            <person name="Kuo A."/>
            <person name="Nagy L.G."/>
            <person name="Floudas D."/>
            <person name="Copeland A."/>
            <person name="Barry K.W."/>
            <person name="Cichocki N."/>
            <person name="Veneault-Fourrey C."/>
            <person name="LaButti K."/>
            <person name="Lindquist E.A."/>
            <person name="Lipzen A."/>
            <person name="Lundell T."/>
            <person name="Morin E."/>
            <person name="Murat C."/>
            <person name="Riley R."/>
            <person name="Ohm R."/>
            <person name="Sun H."/>
            <person name="Tunlid A."/>
            <person name="Henrissat B."/>
            <person name="Grigoriev I.V."/>
            <person name="Hibbett D.S."/>
            <person name="Martin F."/>
        </authorList>
    </citation>
    <scope>NUCLEOTIDE SEQUENCE [LARGE SCALE GENOMIC DNA]</scope>
    <source>
        <strain evidence="3">FD-334 SS-4</strain>
    </source>
</reference>
<evidence type="ECO:0000313" key="3">
    <source>
        <dbReference type="Proteomes" id="UP000054270"/>
    </source>
</evidence>
<dbReference type="OrthoDB" id="3358048at2759"/>
<feature type="transmembrane region" description="Helical" evidence="1">
    <location>
        <begin position="126"/>
        <end position="142"/>
    </location>
</feature>
<dbReference type="OMA" id="QRVPFRF"/>
<keyword evidence="1" id="KW-0472">Membrane</keyword>
<dbReference type="AlphaFoldDB" id="A0A0D2MCQ5"/>
<sequence length="188" mass="21238">MDTLRRRIPSKREEEEVDENVILDEQQQEALIEGLRKDNEVVNRRYAAALKAILSLSCILQISAFNRNPLLVNYTNTEKDPSIPLPAVFTLLSLFIHLNLALFFYSDAIRIGLQLSESLTPLSYQLLYSLSAVAPTLSLFLRKPWQTTAWWSITLVVIFVVQAVMDAIQQSIQGIADLDNMKYVAPGA</sequence>
<keyword evidence="1" id="KW-0812">Transmembrane</keyword>
<dbReference type="EMBL" id="KN817560">
    <property type="protein sequence ID" value="KJA21248.1"/>
    <property type="molecule type" value="Genomic_DNA"/>
</dbReference>
<dbReference type="Proteomes" id="UP000054270">
    <property type="component" value="Unassembled WGS sequence"/>
</dbReference>
<gene>
    <name evidence="2" type="ORF">HYPSUDRAFT_141085</name>
</gene>
<accession>A0A0D2MCQ5</accession>
<name>A0A0D2MCQ5_HYPSF</name>
<organism evidence="2 3">
    <name type="scientific">Hypholoma sublateritium (strain FD-334 SS-4)</name>
    <dbReference type="NCBI Taxonomy" id="945553"/>
    <lineage>
        <taxon>Eukaryota</taxon>
        <taxon>Fungi</taxon>
        <taxon>Dikarya</taxon>
        <taxon>Basidiomycota</taxon>
        <taxon>Agaricomycotina</taxon>
        <taxon>Agaricomycetes</taxon>
        <taxon>Agaricomycetidae</taxon>
        <taxon>Agaricales</taxon>
        <taxon>Agaricineae</taxon>
        <taxon>Strophariaceae</taxon>
        <taxon>Hypholoma</taxon>
    </lineage>
</organism>
<evidence type="ECO:0000313" key="2">
    <source>
        <dbReference type="EMBL" id="KJA21248.1"/>
    </source>
</evidence>